<dbReference type="PROSITE" id="PS50878">
    <property type="entry name" value="RT_POL"/>
    <property type="match status" value="1"/>
</dbReference>
<dbReference type="OrthoDB" id="9788687at2"/>
<dbReference type="PRINTS" id="PR00866">
    <property type="entry name" value="RNADNAPOLMS"/>
</dbReference>
<dbReference type="GO" id="GO:0046872">
    <property type="term" value="F:metal ion binding"/>
    <property type="evidence" value="ECO:0007669"/>
    <property type="project" value="UniProtKB-KW"/>
</dbReference>
<dbReference type="PANTHER" id="PTHR34047">
    <property type="entry name" value="NUCLEAR INTRON MATURASE 1, MITOCHONDRIAL-RELATED"/>
    <property type="match status" value="1"/>
</dbReference>
<sequence>MGLFEILKQIFAPGQRRPGPPRGAPSDPSAIDPGSLTPPRQAEPSPATSSAPLSSATPATTPAPAATSKPAGGLEGLDASRFQPLTPSEALDATAQPGWQTAYWDPLNVIPSTHLPRIRVIDQTMVGMGLIDADELAEIHDIGQRMSKFRTDYHVIADAGQQAVDQSQAARDARKQEMKKRAAERKQAHQQAVAHRKATDIVFLGRGVSKGLADRRSNIERLAASDLPLLSTPADLANTLGISIGTLRWLSFHHPASKTTHYHHWKVPKRSGGERTISRPQKKLESAQRWILESILAKRPTHDAAHGFVTQRSTLTGALPHVGSQVVVNMDLENFFPTIDFARVAGLFRAMGYSPAVATIMSLLCTESPRRVIRSGDETLHVAIGNRSVPQGACTSPALSNLICKRLDNRLVGMAESIGWRYTRYADDLSFSCPIAKDGTDQGAQASAKIGYLLSRVRHFADEEGFRVKESKTRVLKRSTRQSVTGIVVNDRPSIDRKTIRRLRAILHRAKHEGLEAQNREGHPNFAAWLAGMIAYVQMVNPAQGQKLRKQMDLL</sequence>
<evidence type="ECO:0000256" key="1">
    <source>
        <dbReference type="ARBA" id="ARBA00012493"/>
    </source>
</evidence>
<proteinExistence type="inferred from homology"/>
<evidence type="ECO:0000256" key="4">
    <source>
        <dbReference type="ARBA" id="ARBA00022723"/>
    </source>
</evidence>
<dbReference type="EC" id="2.7.7.49" evidence="1"/>
<keyword evidence="3" id="KW-0548">Nucleotidyltransferase</keyword>
<comment type="catalytic activity">
    <reaction evidence="8">
        <text>DNA(n) + a 2'-deoxyribonucleoside 5'-triphosphate = DNA(n+1) + diphosphate</text>
        <dbReference type="Rhea" id="RHEA:22508"/>
        <dbReference type="Rhea" id="RHEA-COMP:17339"/>
        <dbReference type="Rhea" id="RHEA-COMP:17340"/>
        <dbReference type="ChEBI" id="CHEBI:33019"/>
        <dbReference type="ChEBI" id="CHEBI:61560"/>
        <dbReference type="ChEBI" id="CHEBI:173112"/>
        <dbReference type="EC" id="2.7.7.49"/>
    </reaction>
</comment>
<dbReference type="EMBL" id="CP037423">
    <property type="protein sequence ID" value="QDV41177.1"/>
    <property type="molecule type" value="Genomic_DNA"/>
</dbReference>
<dbReference type="GO" id="GO:0003723">
    <property type="term" value="F:RNA binding"/>
    <property type="evidence" value="ECO:0007669"/>
    <property type="project" value="InterPro"/>
</dbReference>
<evidence type="ECO:0000256" key="7">
    <source>
        <dbReference type="ARBA" id="ARBA00034120"/>
    </source>
</evidence>
<name>A0A518HJZ4_9BACT</name>
<evidence type="ECO:0000256" key="2">
    <source>
        <dbReference type="ARBA" id="ARBA00022679"/>
    </source>
</evidence>
<keyword evidence="4" id="KW-0479">Metal-binding</keyword>
<evidence type="ECO:0000256" key="5">
    <source>
        <dbReference type="ARBA" id="ARBA00022842"/>
    </source>
</evidence>
<feature type="region of interest" description="Disordered" evidence="9">
    <location>
        <begin position="10"/>
        <end position="80"/>
    </location>
</feature>
<dbReference type="KEGG" id="snep:Enr13x_10150"/>
<evidence type="ECO:0000259" key="10">
    <source>
        <dbReference type="PROSITE" id="PS50878"/>
    </source>
</evidence>
<evidence type="ECO:0000256" key="9">
    <source>
        <dbReference type="SAM" id="MobiDB-lite"/>
    </source>
</evidence>
<evidence type="ECO:0000256" key="6">
    <source>
        <dbReference type="ARBA" id="ARBA00022918"/>
    </source>
</evidence>
<feature type="domain" description="Reverse transcriptase" evidence="10">
    <location>
        <begin position="248"/>
        <end position="489"/>
    </location>
</feature>
<reference evidence="11 12" key="1">
    <citation type="submission" date="2019-03" db="EMBL/GenBank/DDBJ databases">
        <title>Deep-cultivation of Planctomycetes and their phenomic and genomic characterization uncovers novel biology.</title>
        <authorList>
            <person name="Wiegand S."/>
            <person name="Jogler M."/>
            <person name="Boedeker C."/>
            <person name="Pinto D."/>
            <person name="Vollmers J."/>
            <person name="Rivas-Marin E."/>
            <person name="Kohn T."/>
            <person name="Peeters S.H."/>
            <person name="Heuer A."/>
            <person name="Rast P."/>
            <person name="Oberbeckmann S."/>
            <person name="Bunk B."/>
            <person name="Jeske O."/>
            <person name="Meyerdierks A."/>
            <person name="Storesund J.E."/>
            <person name="Kallscheuer N."/>
            <person name="Luecker S."/>
            <person name="Lage O.M."/>
            <person name="Pohl T."/>
            <person name="Merkel B.J."/>
            <person name="Hornburger P."/>
            <person name="Mueller R.-W."/>
            <person name="Bruemmer F."/>
            <person name="Labrenz M."/>
            <person name="Spormann A.M."/>
            <person name="Op den Camp H."/>
            <person name="Overmann J."/>
            <person name="Amann R."/>
            <person name="Jetten M.S.M."/>
            <person name="Mascher T."/>
            <person name="Medema M.H."/>
            <person name="Devos D.P."/>
            <person name="Kaster A.-K."/>
            <person name="Ovreas L."/>
            <person name="Rohde M."/>
            <person name="Galperin M.Y."/>
            <person name="Jogler C."/>
        </authorList>
    </citation>
    <scope>NUCLEOTIDE SEQUENCE [LARGE SCALE GENOMIC DNA]</scope>
    <source>
        <strain evidence="11 12">Enr13</strain>
    </source>
</reference>
<organism evidence="11 12">
    <name type="scientific">Stieleria neptunia</name>
    <dbReference type="NCBI Taxonomy" id="2527979"/>
    <lineage>
        <taxon>Bacteria</taxon>
        <taxon>Pseudomonadati</taxon>
        <taxon>Planctomycetota</taxon>
        <taxon>Planctomycetia</taxon>
        <taxon>Pirellulales</taxon>
        <taxon>Pirellulaceae</taxon>
        <taxon>Stieleria</taxon>
    </lineage>
</organism>
<dbReference type="Pfam" id="PF00078">
    <property type="entry name" value="RVT_1"/>
    <property type="match status" value="1"/>
</dbReference>
<dbReference type="InterPro" id="IPR000123">
    <property type="entry name" value="Reverse_transcriptase_msDNA"/>
</dbReference>
<comment type="similarity">
    <text evidence="7">Belongs to the bacterial reverse transcriptase family.</text>
</comment>
<dbReference type="Proteomes" id="UP000319004">
    <property type="component" value="Chromosome"/>
</dbReference>
<protein>
    <recommendedName>
        <fullName evidence="1">RNA-directed DNA polymerase</fullName>
        <ecNumber evidence="1">2.7.7.49</ecNumber>
    </recommendedName>
</protein>
<accession>A0A518HJZ4</accession>
<evidence type="ECO:0000256" key="3">
    <source>
        <dbReference type="ARBA" id="ARBA00022695"/>
    </source>
</evidence>
<evidence type="ECO:0000256" key="8">
    <source>
        <dbReference type="ARBA" id="ARBA00048173"/>
    </source>
</evidence>
<keyword evidence="6 11" id="KW-0695">RNA-directed DNA polymerase</keyword>
<dbReference type="CDD" id="cd03487">
    <property type="entry name" value="RT_Bac_retron_II"/>
    <property type="match status" value="1"/>
</dbReference>
<dbReference type="InterPro" id="IPR000477">
    <property type="entry name" value="RT_dom"/>
</dbReference>
<keyword evidence="12" id="KW-1185">Reference proteome</keyword>
<dbReference type="GO" id="GO:0003964">
    <property type="term" value="F:RNA-directed DNA polymerase activity"/>
    <property type="evidence" value="ECO:0007669"/>
    <property type="project" value="UniProtKB-KW"/>
</dbReference>
<evidence type="ECO:0000313" key="12">
    <source>
        <dbReference type="Proteomes" id="UP000319004"/>
    </source>
</evidence>
<gene>
    <name evidence="11" type="ORF">Enr13x_10150</name>
</gene>
<evidence type="ECO:0000313" key="11">
    <source>
        <dbReference type="EMBL" id="QDV41177.1"/>
    </source>
</evidence>
<keyword evidence="2" id="KW-0808">Transferase</keyword>
<dbReference type="RefSeq" id="WP_145384951.1">
    <property type="nucleotide sequence ID" value="NZ_CP037423.1"/>
</dbReference>
<keyword evidence="5" id="KW-0460">Magnesium</keyword>
<feature type="compositionally biased region" description="Low complexity" evidence="9">
    <location>
        <begin position="44"/>
        <end position="71"/>
    </location>
</feature>
<dbReference type="PANTHER" id="PTHR34047:SF7">
    <property type="entry name" value="RNA-DIRECTED DNA POLYMERASE"/>
    <property type="match status" value="1"/>
</dbReference>
<dbReference type="AlphaFoldDB" id="A0A518HJZ4"/>
<dbReference type="InterPro" id="IPR051083">
    <property type="entry name" value="GrpII_Intron_Splice-Mob/Def"/>
</dbReference>